<evidence type="ECO:0000313" key="1">
    <source>
        <dbReference type="EMBL" id="MFC0527504.1"/>
    </source>
</evidence>
<gene>
    <name evidence="1" type="ORF">ACFFIA_07520</name>
</gene>
<proteinExistence type="predicted"/>
<accession>A0ABV6LZ24</accession>
<keyword evidence="2" id="KW-1185">Reference proteome</keyword>
<comment type="caution">
    <text evidence="1">The sequence shown here is derived from an EMBL/GenBank/DDBJ whole genome shotgun (WGS) entry which is preliminary data.</text>
</comment>
<protein>
    <submittedName>
        <fullName evidence="1">ABC transporter substrate-binding protein</fullName>
    </submittedName>
</protein>
<dbReference type="EMBL" id="JBHLUH010000009">
    <property type="protein sequence ID" value="MFC0527504.1"/>
    <property type="molecule type" value="Genomic_DNA"/>
</dbReference>
<dbReference type="Gene3D" id="3.40.190.10">
    <property type="entry name" value="Periplasmic binding protein-like II"/>
    <property type="match status" value="3"/>
</dbReference>
<sequence length="307" mass="33340">MVPTLRAVSRGQGNNAAVRSGEVAAEGFTLEFEEVPVLVHAFRRMVRELAYDVCEMAFTTYLCAREHGVPITALPVFLVRGFHHGAIVRAATSAVRHPKELEGRRVGVNRGYTVTTGVWARAVLAREYGVDLDRITWVPSGDEHVEAYRPPANVAPLDPGRSMTEALLDGDLDAVVGVEATTPDLVPLIPDPVEAGHAALRSRGLYPINHLVVVRDDLLAAHPTLAGALTRAFTESKDAYVRRLAAEGPADPTDEMYARVMREVGGDPLPYGVAANRGMIEELVDNARRQRILTRRPALDSLFAVAA</sequence>
<reference evidence="1 2" key="1">
    <citation type="submission" date="2024-09" db="EMBL/GenBank/DDBJ databases">
        <authorList>
            <person name="Sun Q."/>
            <person name="Mori K."/>
        </authorList>
    </citation>
    <scope>NUCLEOTIDE SEQUENCE [LARGE SCALE GENOMIC DNA]</scope>
    <source>
        <strain evidence="1 2">TBRC 3947</strain>
    </source>
</reference>
<dbReference type="SUPFAM" id="SSF53850">
    <property type="entry name" value="Periplasmic binding protein-like II"/>
    <property type="match status" value="1"/>
</dbReference>
<organism evidence="1 2">
    <name type="scientific">Phytohabitans kaempferiae</name>
    <dbReference type="NCBI Taxonomy" id="1620943"/>
    <lineage>
        <taxon>Bacteria</taxon>
        <taxon>Bacillati</taxon>
        <taxon>Actinomycetota</taxon>
        <taxon>Actinomycetes</taxon>
        <taxon>Micromonosporales</taxon>
        <taxon>Micromonosporaceae</taxon>
    </lineage>
</organism>
<name>A0ABV6LZ24_9ACTN</name>
<evidence type="ECO:0000313" key="2">
    <source>
        <dbReference type="Proteomes" id="UP001589867"/>
    </source>
</evidence>
<dbReference type="RefSeq" id="WP_377247538.1">
    <property type="nucleotide sequence ID" value="NZ_JBHLUH010000009.1"/>
</dbReference>
<dbReference type="Proteomes" id="UP001589867">
    <property type="component" value="Unassembled WGS sequence"/>
</dbReference>